<dbReference type="AlphaFoldDB" id="A0A1L9MWE1"/>
<dbReference type="Proteomes" id="UP000184304">
    <property type="component" value="Unassembled WGS sequence"/>
</dbReference>
<evidence type="ECO:0000313" key="1">
    <source>
        <dbReference type="EMBL" id="OJI81331.1"/>
    </source>
</evidence>
<organism evidence="1 2">
    <name type="scientific">Aspergillus tubingensis (strain CBS 134.48)</name>
    <dbReference type="NCBI Taxonomy" id="767770"/>
    <lineage>
        <taxon>Eukaryota</taxon>
        <taxon>Fungi</taxon>
        <taxon>Dikarya</taxon>
        <taxon>Ascomycota</taxon>
        <taxon>Pezizomycotina</taxon>
        <taxon>Eurotiomycetes</taxon>
        <taxon>Eurotiomycetidae</taxon>
        <taxon>Eurotiales</taxon>
        <taxon>Aspergillaceae</taxon>
        <taxon>Aspergillus</taxon>
        <taxon>Aspergillus subgen. Circumdati</taxon>
    </lineage>
</organism>
<proteinExistence type="predicted"/>
<keyword evidence="2" id="KW-1185">Reference proteome</keyword>
<protein>
    <submittedName>
        <fullName evidence="1">Uncharacterized protein</fullName>
    </submittedName>
</protein>
<sequence length="71" mass="7755">MTPAQVHASVLSWTAYDAAKPLSTVCLASSWSGVSTANYSFRPFRGATTWTYRKCMSRYPLTLSRQTGCGA</sequence>
<accession>A0A1L9MWE1</accession>
<reference evidence="2" key="1">
    <citation type="journal article" date="2017" name="Genome Biol.">
        <title>Comparative genomics reveals high biological diversity and specific adaptations in the industrially and medically important fungal genus Aspergillus.</title>
        <authorList>
            <person name="de Vries R.P."/>
            <person name="Riley R."/>
            <person name="Wiebenga A."/>
            <person name="Aguilar-Osorio G."/>
            <person name="Amillis S."/>
            <person name="Uchima C.A."/>
            <person name="Anderluh G."/>
            <person name="Asadollahi M."/>
            <person name="Askin M."/>
            <person name="Barry K."/>
            <person name="Battaglia E."/>
            <person name="Bayram O."/>
            <person name="Benocci T."/>
            <person name="Braus-Stromeyer S.A."/>
            <person name="Caldana C."/>
            <person name="Canovas D."/>
            <person name="Cerqueira G.C."/>
            <person name="Chen F."/>
            <person name="Chen W."/>
            <person name="Choi C."/>
            <person name="Clum A."/>
            <person name="Dos Santos R.A."/>
            <person name="Damasio A.R."/>
            <person name="Diallinas G."/>
            <person name="Emri T."/>
            <person name="Fekete E."/>
            <person name="Flipphi M."/>
            <person name="Freyberg S."/>
            <person name="Gallo A."/>
            <person name="Gournas C."/>
            <person name="Habgood R."/>
            <person name="Hainaut M."/>
            <person name="Harispe M.L."/>
            <person name="Henrissat B."/>
            <person name="Hilden K.S."/>
            <person name="Hope R."/>
            <person name="Hossain A."/>
            <person name="Karabika E."/>
            <person name="Karaffa L."/>
            <person name="Karanyi Z."/>
            <person name="Krasevec N."/>
            <person name="Kuo A."/>
            <person name="Kusch H."/>
            <person name="LaButti K."/>
            <person name="Lagendijk E.L."/>
            <person name="Lapidus A."/>
            <person name="Levasseur A."/>
            <person name="Lindquist E."/>
            <person name="Lipzen A."/>
            <person name="Logrieco A.F."/>
            <person name="MacCabe A."/>
            <person name="Maekelae M.R."/>
            <person name="Malavazi I."/>
            <person name="Melin P."/>
            <person name="Meyer V."/>
            <person name="Mielnichuk N."/>
            <person name="Miskei M."/>
            <person name="Molnar A.P."/>
            <person name="Mule G."/>
            <person name="Ngan C.Y."/>
            <person name="Orejas M."/>
            <person name="Orosz E."/>
            <person name="Ouedraogo J.P."/>
            <person name="Overkamp K.M."/>
            <person name="Park H.-S."/>
            <person name="Perrone G."/>
            <person name="Piumi F."/>
            <person name="Punt P.J."/>
            <person name="Ram A.F."/>
            <person name="Ramon A."/>
            <person name="Rauscher S."/>
            <person name="Record E."/>
            <person name="Riano-Pachon D.M."/>
            <person name="Robert V."/>
            <person name="Roehrig J."/>
            <person name="Ruller R."/>
            <person name="Salamov A."/>
            <person name="Salih N.S."/>
            <person name="Samson R.A."/>
            <person name="Sandor E."/>
            <person name="Sanguinetti M."/>
            <person name="Schuetze T."/>
            <person name="Sepcic K."/>
            <person name="Shelest E."/>
            <person name="Sherlock G."/>
            <person name="Sophianopoulou V."/>
            <person name="Squina F.M."/>
            <person name="Sun H."/>
            <person name="Susca A."/>
            <person name="Todd R.B."/>
            <person name="Tsang A."/>
            <person name="Unkles S.E."/>
            <person name="van de Wiele N."/>
            <person name="van Rossen-Uffink D."/>
            <person name="Oliveira J.V."/>
            <person name="Vesth T.C."/>
            <person name="Visser J."/>
            <person name="Yu J.-H."/>
            <person name="Zhou M."/>
            <person name="Andersen M.R."/>
            <person name="Archer D.B."/>
            <person name="Baker S.E."/>
            <person name="Benoit I."/>
            <person name="Brakhage A.A."/>
            <person name="Braus G.H."/>
            <person name="Fischer R."/>
            <person name="Frisvad J.C."/>
            <person name="Goldman G.H."/>
            <person name="Houbraken J."/>
            <person name="Oakley B."/>
            <person name="Pocsi I."/>
            <person name="Scazzocchio C."/>
            <person name="Seiboth B."/>
            <person name="vanKuyk P.A."/>
            <person name="Wortman J."/>
            <person name="Dyer P.S."/>
            <person name="Grigoriev I.V."/>
        </authorList>
    </citation>
    <scope>NUCLEOTIDE SEQUENCE [LARGE SCALE GENOMIC DNA]</scope>
    <source>
        <strain evidence="2">CBS 134.48</strain>
    </source>
</reference>
<evidence type="ECO:0000313" key="2">
    <source>
        <dbReference type="Proteomes" id="UP000184304"/>
    </source>
</evidence>
<dbReference type="EMBL" id="KV878206">
    <property type="protein sequence ID" value="OJI81331.1"/>
    <property type="molecule type" value="Genomic_DNA"/>
</dbReference>
<name>A0A1L9MWE1_ASPTC</name>
<dbReference type="VEuPathDB" id="FungiDB:ASPTUDRAFT_46712"/>
<gene>
    <name evidence="1" type="ORF">ASPTUDRAFT_46712</name>
</gene>